<comment type="caution">
    <text evidence="1">The sequence shown here is derived from an EMBL/GenBank/DDBJ whole genome shotgun (WGS) entry which is preliminary data.</text>
</comment>
<protein>
    <submittedName>
        <fullName evidence="1">Uncharacterized protein</fullName>
    </submittedName>
</protein>
<organism evidence="1 2">
    <name type="scientific">Rhizocola hellebori</name>
    <dbReference type="NCBI Taxonomy" id="1392758"/>
    <lineage>
        <taxon>Bacteria</taxon>
        <taxon>Bacillati</taxon>
        <taxon>Actinomycetota</taxon>
        <taxon>Actinomycetes</taxon>
        <taxon>Micromonosporales</taxon>
        <taxon>Micromonosporaceae</taxon>
        <taxon>Rhizocola</taxon>
    </lineage>
</organism>
<keyword evidence="2" id="KW-1185">Reference proteome</keyword>
<dbReference type="EMBL" id="BONY01000010">
    <property type="protein sequence ID" value="GIH04039.1"/>
    <property type="molecule type" value="Genomic_DNA"/>
</dbReference>
<name>A0A8J3Q5Z9_9ACTN</name>
<evidence type="ECO:0000313" key="1">
    <source>
        <dbReference type="EMBL" id="GIH04039.1"/>
    </source>
</evidence>
<dbReference type="AlphaFoldDB" id="A0A8J3Q5Z9"/>
<reference evidence="1" key="1">
    <citation type="submission" date="2021-01" db="EMBL/GenBank/DDBJ databases">
        <title>Whole genome shotgun sequence of Rhizocola hellebori NBRC 109834.</title>
        <authorList>
            <person name="Komaki H."/>
            <person name="Tamura T."/>
        </authorList>
    </citation>
    <scope>NUCLEOTIDE SEQUENCE</scope>
    <source>
        <strain evidence="1">NBRC 109834</strain>
    </source>
</reference>
<accession>A0A8J3Q5Z9</accession>
<evidence type="ECO:0000313" key="2">
    <source>
        <dbReference type="Proteomes" id="UP000612899"/>
    </source>
</evidence>
<dbReference type="Proteomes" id="UP000612899">
    <property type="component" value="Unassembled WGS sequence"/>
</dbReference>
<gene>
    <name evidence="1" type="ORF">Rhe02_21060</name>
</gene>
<sequence>MATGALPAAYAVAMIERLTHEWRRETAEQEAAIAAGTLSPADAYALTAFPPAFVAAVDVALAEYEQEIASLSPPTDEAVWAAVERVVLALNDIDLNFGLHIETITREELSEYIEAVLTDAGIDVDALLERRGVDEVAGEWREW</sequence>
<proteinExistence type="predicted"/>